<feature type="region of interest" description="Disordered" evidence="5">
    <location>
        <begin position="307"/>
        <end position="380"/>
    </location>
</feature>
<sequence>MAVDVLFIIMAAFGFYFGFSFGLMKVVLAVLSLISGVLAAMAFTPMTTNIIIETFQVDSVFLPFIAFFVTLLIVLMLARIVTKLIEETVDNKRFDMISQIIGGLITSFIFTLLYSVLVLFFGQARVIELVFNQNYEVTREQQNPKLVIPAKLGLGNPDTIYVNIDDDHNTYLFAPDEKNSKKPVSMNIWFEPVPGNRYLGHIGRADQDWGLAPEDSVRVKSSGQLYLMADGEMRCFCDSSFLVTSVNDSMRFECLDDYLAAKSATSFFYKYIEVIPQRGTQLMKGMAPFIKNFLDYMSVALERLDEGREDNKNPINMYSGEDNKDAVQPVEEETQPQPSTKQVEDDTLNSSLDTTNRPTIRPSVDTTPEVAAPKEVEDEG</sequence>
<keyword evidence="2 6" id="KW-0812">Transmembrane</keyword>
<organism evidence="7">
    <name type="scientific">uncultured Aureispira sp</name>
    <dbReference type="NCBI Taxonomy" id="1331704"/>
    <lineage>
        <taxon>Bacteria</taxon>
        <taxon>Pseudomonadati</taxon>
        <taxon>Bacteroidota</taxon>
        <taxon>Saprospiria</taxon>
        <taxon>Saprospirales</taxon>
        <taxon>Saprospiraceae</taxon>
        <taxon>Aureispira</taxon>
        <taxon>environmental samples</taxon>
    </lineage>
</organism>
<protein>
    <recommendedName>
        <fullName evidence="8">Colicin V production protein</fullName>
    </recommendedName>
</protein>
<dbReference type="GO" id="GO:0016020">
    <property type="term" value="C:membrane"/>
    <property type="evidence" value="ECO:0007669"/>
    <property type="project" value="UniProtKB-SubCell"/>
</dbReference>
<feature type="transmembrane region" description="Helical" evidence="6">
    <location>
        <begin position="30"/>
        <end position="48"/>
    </location>
</feature>
<keyword evidence="4 6" id="KW-0472">Membrane</keyword>
<dbReference type="InterPro" id="IPR003825">
    <property type="entry name" value="Colicin-V_CvpA"/>
</dbReference>
<evidence type="ECO:0008006" key="8">
    <source>
        <dbReference type="Google" id="ProtNLM"/>
    </source>
</evidence>
<feature type="transmembrane region" description="Helical" evidence="6">
    <location>
        <begin position="101"/>
        <end position="122"/>
    </location>
</feature>
<evidence type="ECO:0000256" key="5">
    <source>
        <dbReference type="SAM" id="MobiDB-lite"/>
    </source>
</evidence>
<dbReference type="GO" id="GO:0009403">
    <property type="term" value="P:toxin biosynthetic process"/>
    <property type="evidence" value="ECO:0007669"/>
    <property type="project" value="InterPro"/>
</dbReference>
<evidence type="ECO:0000256" key="6">
    <source>
        <dbReference type="SAM" id="Phobius"/>
    </source>
</evidence>
<accession>A0A6S6U7P7</accession>
<comment type="subcellular location">
    <subcellularLocation>
        <location evidence="1">Membrane</location>
        <topology evidence="1">Multi-pass membrane protein</topology>
    </subcellularLocation>
</comment>
<feature type="transmembrane region" description="Helical" evidence="6">
    <location>
        <begin position="60"/>
        <end position="81"/>
    </location>
</feature>
<keyword evidence="3 6" id="KW-1133">Transmembrane helix</keyword>
<dbReference type="Pfam" id="PF02674">
    <property type="entry name" value="Colicin_V"/>
    <property type="match status" value="1"/>
</dbReference>
<evidence type="ECO:0000256" key="4">
    <source>
        <dbReference type="ARBA" id="ARBA00023136"/>
    </source>
</evidence>
<reference evidence="7" key="1">
    <citation type="submission" date="2020-01" db="EMBL/GenBank/DDBJ databases">
        <authorList>
            <person name="Meier V. D."/>
            <person name="Meier V D."/>
        </authorList>
    </citation>
    <scope>NUCLEOTIDE SEQUENCE</scope>
    <source>
        <strain evidence="7">HLG_WM_MAG_10</strain>
    </source>
</reference>
<evidence type="ECO:0000313" key="7">
    <source>
        <dbReference type="EMBL" id="CAA6830355.1"/>
    </source>
</evidence>
<feature type="compositionally biased region" description="Polar residues" evidence="5">
    <location>
        <begin position="348"/>
        <end position="358"/>
    </location>
</feature>
<gene>
    <name evidence="7" type="ORF">HELGO_WM27271</name>
</gene>
<evidence type="ECO:0000256" key="1">
    <source>
        <dbReference type="ARBA" id="ARBA00004141"/>
    </source>
</evidence>
<evidence type="ECO:0000256" key="3">
    <source>
        <dbReference type="ARBA" id="ARBA00022989"/>
    </source>
</evidence>
<dbReference type="AlphaFoldDB" id="A0A6S6U7P7"/>
<proteinExistence type="predicted"/>
<evidence type="ECO:0000256" key="2">
    <source>
        <dbReference type="ARBA" id="ARBA00022692"/>
    </source>
</evidence>
<dbReference type="EMBL" id="CACVAQ010000549">
    <property type="protein sequence ID" value="CAA6830355.1"/>
    <property type="molecule type" value="Genomic_DNA"/>
</dbReference>
<feature type="transmembrane region" description="Helical" evidence="6">
    <location>
        <begin position="6"/>
        <end position="23"/>
    </location>
</feature>
<name>A0A6S6U7P7_9BACT</name>